<evidence type="ECO:0000259" key="20">
    <source>
        <dbReference type="PROSITE" id="PS50026"/>
    </source>
</evidence>
<dbReference type="Proteomes" id="UP000694408">
    <property type="component" value="Unplaced"/>
</dbReference>
<evidence type="ECO:0000256" key="2">
    <source>
        <dbReference type="ARBA" id="ARBA00004251"/>
    </source>
</evidence>
<reference evidence="21" key="1">
    <citation type="submission" date="2025-08" db="UniProtKB">
        <authorList>
            <consortium name="Ensembl"/>
        </authorList>
    </citation>
    <scope>IDENTIFICATION</scope>
</reference>
<comment type="caution">
    <text evidence="17">Lacks conserved residue(s) required for the propagation of feature annotation.</text>
</comment>
<evidence type="ECO:0000256" key="10">
    <source>
        <dbReference type="ARBA" id="ARBA00023136"/>
    </source>
</evidence>
<dbReference type="GO" id="GO:0051781">
    <property type="term" value="P:positive regulation of cell division"/>
    <property type="evidence" value="ECO:0007669"/>
    <property type="project" value="UniProtKB-KW"/>
</dbReference>
<feature type="region of interest" description="Disordered" evidence="18">
    <location>
        <begin position="336"/>
        <end position="359"/>
    </location>
</feature>
<dbReference type="OMA" id="GARWQIP"/>
<comment type="subcellular location">
    <subcellularLocation>
        <location evidence="2">Cell membrane</location>
        <topology evidence="2">Single-pass type I membrane protein</topology>
    </subcellularLocation>
    <subcellularLocation>
        <location evidence="1">Secreted</location>
        <location evidence="1">Extracellular space</location>
    </subcellularLocation>
</comment>
<evidence type="ECO:0000256" key="13">
    <source>
        <dbReference type="ARBA" id="ARBA00023246"/>
    </source>
</evidence>
<comment type="function">
    <text evidence="14">Growth factor that binds to EGFR, ERBB4 and other EGF receptor family members. Potent mitogen for retinal pigment epithelial cells and vascular smooth muscle cells.</text>
</comment>
<feature type="compositionally biased region" description="Polar residues" evidence="18">
    <location>
        <begin position="187"/>
        <end position="199"/>
    </location>
</feature>
<evidence type="ECO:0000256" key="5">
    <source>
        <dbReference type="ARBA" id="ARBA00022536"/>
    </source>
</evidence>
<evidence type="ECO:0000256" key="14">
    <source>
        <dbReference type="ARBA" id="ARBA00059223"/>
    </source>
</evidence>
<dbReference type="FunFam" id="2.10.25.10:FF:000342">
    <property type="entry name" value="Betacellulin preproprotein"/>
    <property type="match status" value="1"/>
</dbReference>
<dbReference type="GO" id="GO:0008083">
    <property type="term" value="F:growth factor activity"/>
    <property type="evidence" value="ECO:0007669"/>
    <property type="project" value="UniProtKB-KW"/>
</dbReference>
<evidence type="ECO:0000256" key="19">
    <source>
        <dbReference type="SAM" id="Phobius"/>
    </source>
</evidence>
<dbReference type="GO" id="GO:0005615">
    <property type="term" value="C:extracellular space"/>
    <property type="evidence" value="ECO:0007669"/>
    <property type="project" value="UniProtKB-ARBA"/>
</dbReference>
<evidence type="ECO:0000256" key="17">
    <source>
        <dbReference type="PROSITE-ProRule" id="PRU00076"/>
    </source>
</evidence>
<dbReference type="GO" id="GO:0045840">
    <property type="term" value="P:positive regulation of mitotic nuclear division"/>
    <property type="evidence" value="ECO:0007669"/>
    <property type="project" value="TreeGrafter"/>
</dbReference>
<evidence type="ECO:0000256" key="1">
    <source>
        <dbReference type="ARBA" id="ARBA00004239"/>
    </source>
</evidence>
<evidence type="ECO:0000256" key="18">
    <source>
        <dbReference type="SAM" id="MobiDB-lite"/>
    </source>
</evidence>
<keyword evidence="22" id="KW-1185">Reference proteome</keyword>
<keyword evidence="13" id="KW-0497">Mitogen</keyword>
<dbReference type="Ensembl" id="ENSJHYT00000002387.1">
    <property type="protein sequence ID" value="ENSJHYP00000001931.1"/>
    <property type="gene ID" value="ENSJHYG00000001651.1"/>
</dbReference>
<feature type="region of interest" description="Disordered" evidence="18">
    <location>
        <begin position="180"/>
        <end position="202"/>
    </location>
</feature>
<reference evidence="21" key="2">
    <citation type="submission" date="2025-09" db="UniProtKB">
        <authorList>
            <consortium name="Ensembl"/>
        </authorList>
    </citation>
    <scope>IDENTIFICATION</scope>
</reference>
<dbReference type="PANTHER" id="PTHR10740">
    <property type="entry name" value="TRANSFORMING GROWTH FACTOR ALPHA"/>
    <property type="match status" value="1"/>
</dbReference>
<keyword evidence="3" id="KW-1003">Cell membrane</keyword>
<dbReference type="GO" id="GO:0008284">
    <property type="term" value="P:positive regulation of cell population proliferation"/>
    <property type="evidence" value="ECO:0007669"/>
    <property type="project" value="TreeGrafter"/>
</dbReference>
<dbReference type="SUPFAM" id="SSF57196">
    <property type="entry name" value="EGF/Laminin"/>
    <property type="match status" value="1"/>
</dbReference>
<sequence>MFLVPSLAGVGALERNGRGNSFGFGRGAGKSPPRPQGCLPAGTACSRGTCGPVREKKEHRQHPNARPHPSRKHFLGKHRSGARWQIPLFQGHLSIPLSLIQGGSPEVRGDGWGSRGCRCPRAVPGAPWGGCAGSDVTATSPPMDLALLPRSVPGYASVFSMFPGRQLLVFIKSPAWAGGRRGDPRSLSHQPGTEVSPPSASRGEGLALFSCVGADTNVTAGHGTEGLSCGTAKACTGNGTQPRRQGHFSRCPEEYQHYCVKGRCRFLVAEQAPACVCERGYTGARCERVDLFYLRGDQGQIVIISLIVAIAALIILVVGICLCSHHCRRQRRKRKAEEMETLNKDGPSTSEDVRETGIA</sequence>
<keyword evidence="5 17" id="KW-0245">EGF-like domain</keyword>
<evidence type="ECO:0000256" key="4">
    <source>
        <dbReference type="ARBA" id="ARBA00022525"/>
    </source>
</evidence>
<evidence type="ECO:0000313" key="22">
    <source>
        <dbReference type="Proteomes" id="UP000694408"/>
    </source>
</evidence>
<evidence type="ECO:0000313" key="21">
    <source>
        <dbReference type="Ensembl" id="ENSJHYP00000001931.1"/>
    </source>
</evidence>
<dbReference type="GO" id="GO:0007173">
    <property type="term" value="P:epidermal growth factor receptor signaling pathway"/>
    <property type="evidence" value="ECO:0007669"/>
    <property type="project" value="UniProtKB-ARBA"/>
</dbReference>
<keyword evidence="12" id="KW-0325">Glycoprotein</keyword>
<comment type="subunit">
    <text evidence="15">Monomer. Interacts with EGFR and ERBB4.</text>
</comment>
<organism evidence="21 22">
    <name type="scientific">Junco hyemalis</name>
    <name type="common">Dark-eyed junco</name>
    <dbReference type="NCBI Taxonomy" id="40217"/>
    <lineage>
        <taxon>Eukaryota</taxon>
        <taxon>Metazoa</taxon>
        <taxon>Chordata</taxon>
        <taxon>Craniata</taxon>
        <taxon>Vertebrata</taxon>
        <taxon>Euteleostomi</taxon>
        <taxon>Archelosauria</taxon>
        <taxon>Archosauria</taxon>
        <taxon>Dinosauria</taxon>
        <taxon>Saurischia</taxon>
        <taxon>Theropoda</taxon>
        <taxon>Coelurosauria</taxon>
        <taxon>Aves</taxon>
        <taxon>Neognathae</taxon>
        <taxon>Neoaves</taxon>
        <taxon>Telluraves</taxon>
        <taxon>Australaves</taxon>
        <taxon>Passeriformes</taxon>
        <taxon>Passerellidae</taxon>
        <taxon>Junco</taxon>
    </lineage>
</organism>
<dbReference type="PROSITE" id="PS50026">
    <property type="entry name" value="EGF_3"/>
    <property type="match status" value="1"/>
</dbReference>
<keyword evidence="4" id="KW-0964">Secreted</keyword>
<feature type="compositionally biased region" description="Basic residues" evidence="18">
    <location>
        <begin position="59"/>
        <end position="75"/>
    </location>
</feature>
<dbReference type="PROSITE" id="PS00022">
    <property type="entry name" value="EGF_1"/>
    <property type="match status" value="1"/>
</dbReference>
<evidence type="ECO:0000256" key="9">
    <source>
        <dbReference type="ARBA" id="ARBA00023030"/>
    </source>
</evidence>
<dbReference type="Gene3D" id="2.10.25.10">
    <property type="entry name" value="Laminin"/>
    <property type="match status" value="1"/>
</dbReference>
<dbReference type="PRINTS" id="PR00009">
    <property type="entry name" value="EGFTGF"/>
</dbReference>
<evidence type="ECO:0000256" key="15">
    <source>
        <dbReference type="ARBA" id="ARBA00061748"/>
    </source>
</evidence>
<evidence type="ECO:0000256" key="11">
    <source>
        <dbReference type="ARBA" id="ARBA00023157"/>
    </source>
</evidence>
<dbReference type="GO" id="GO:0030297">
    <property type="term" value="F:transmembrane receptor protein tyrosine kinase activator activity"/>
    <property type="evidence" value="ECO:0007669"/>
    <property type="project" value="UniProtKB-ARBA"/>
</dbReference>
<evidence type="ECO:0000256" key="7">
    <source>
        <dbReference type="ARBA" id="ARBA00022729"/>
    </source>
</evidence>
<keyword evidence="9" id="KW-0339">Growth factor</keyword>
<evidence type="ECO:0000256" key="3">
    <source>
        <dbReference type="ARBA" id="ARBA00022475"/>
    </source>
</evidence>
<dbReference type="PROSITE" id="PS01186">
    <property type="entry name" value="EGF_2"/>
    <property type="match status" value="1"/>
</dbReference>
<feature type="region of interest" description="Disordered" evidence="18">
    <location>
        <begin position="49"/>
        <end position="75"/>
    </location>
</feature>
<feature type="transmembrane region" description="Helical" evidence="19">
    <location>
        <begin position="301"/>
        <end position="325"/>
    </location>
</feature>
<evidence type="ECO:0000256" key="8">
    <source>
        <dbReference type="ARBA" id="ARBA00022989"/>
    </source>
</evidence>
<keyword evidence="10 19" id="KW-0472">Membrane</keyword>
<evidence type="ECO:0000256" key="16">
    <source>
        <dbReference type="ARBA" id="ARBA00067155"/>
    </source>
</evidence>
<feature type="disulfide bond" evidence="17">
    <location>
        <begin position="277"/>
        <end position="286"/>
    </location>
</feature>
<dbReference type="GO" id="GO:0005886">
    <property type="term" value="C:plasma membrane"/>
    <property type="evidence" value="ECO:0007669"/>
    <property type="project" value="UniProtKB-SubCell"/>
</dbReference>
<dbReference type="AlphaFoldDB" id="A0A8C5NIY5"/>
<keyword evidence="8 19" id="KW-1133">Transmembrane helix</keyword>
<accession>A0A8C5NIY5</accession>
<dbReference type="InterPro" id="IPR000742">
    <property type="entry name" value="EGF"/>
</dbReference>
<dbReference type="PANTHER" id="PTHR10740:SF3">
    <property type="entry name" value="PROBETACELLULIN"/>
    <property type="match status" value="1"/>
</dbReference>
<keyword evidence="6 19" id="KW-0812">Transmembrane</keyword>
<dbReference type="GO" id="GO:0005154">
    <property type="term" value="F:epidermal growth factor receptor binding"/>
    <property type="evidence" value="ECO:0007669"/>
    <property type="project" value="TreeGrafter"/>
</dbReference>
<feature type="domain" description="EGF-like" evidence="20">
    <location>
        <begin position="247"/>
        <end position="287"/>
    </location>
</feature>
<keyword evidence="7" id="KW-0732">Signal</keyword>
<name>A0A8C5NIY5_JUNHY</name>
<evidence type="ECO:0000256" key="12">
    <source>
        <dbReference type="ARBA" id="ARBA00023180"/>
    </source>
</evidence>
<keyword evidence="11 17" id="KW-1015">Disulfide bond</keyword>
<protein>
    <recommendedName>
        <fullName evidence="16">Probetacellulin</fullName>
    </recommendedName>
</protein>
<evidence type="ECO:0000256" key="6">
    <source>
        <dbReference type="ARBA" id="ARBA00022692"/>
    </source>
</evidence>
<proteinExistence type="predicted"/>